<evidence type="ECO:0000256" key="1">
    <source>
        <dbReference type="ARBA" id="ARBA00022723"/>
    </source>
</evidence>
<sequence length="1125" mass="123826">MFSVKATYRNETRRFNFPDSNSFPTFEQLQNQLHRVFTLNDSHYLSKLLFSSDASKPSRILIAREVYTADGYNNCLIPYQGRSWPNALLKFDLVDGIVNGIGNVGLTNLSNRTVGQGPWGRTFSADTSSQLQTTPRPIPSFYMPPPPVTFSSSHTLHSDVRSVPLAYDSPPTTTTHKLQGCCSVAEAKIEIQTLLQTFQQDLNCILTRTFGSTPANQSTEQMDINAPPLSSGPTNTSFATFQSLPPDCSTCRKSVAGQWYTCNHCLALVCSDCNTYDRTGLCAVSLGRHTLRLAPFAATPLVNATHPSGTSWVPQPLPPVTRVSSSPSPPPPAVPFIPPSPAFTPNASFPPAQEPSYALQAPRSYSPSPTAACAPISFPPPPPPPVIHRSVICDMCETTIEGIRHKCLDCADYDLCTSCLSSGLSQPHNPRHKFLDLAEPTRIVVHTVNEAEVRPSRDSASFAPALPTPDIPVWHHATCDLCDSVIQGLRYKCVVCPDFDTCDSCFAITNEQHPNHSFVKLVRPDDYIMRRHSLRPHHSARCDVCDKPIEGIRFKCMHPDCPDFDLCERCEALPIPQHPDIHPMLKMKSVETAIPTVHRVMPIYPASSDRFQTPDFEEGYMRNPQVPFSWGTPPSRSRSSSLIAREPSPSLETPWLRRSYETVDWASNIARSQSTRSHEGNLSQFSPHHRPTSVQPNSPAINERSFSPSQWSAPVDYSLYALSSDALRRPQSIPWERSHSPIDVQPATEHATTIRRDHLSVTQELPPLEFDVSVRPSPKLPSKPVVSGFTDSDFSVPLVNPVGWFGEGLNNLVHHTTGHSAVTDSSHETQITETHSPPGSTTAESPLDNEALLGRPPISPNLFEMREITPLAELLNGYRSMSSLRLEEELADHNGVATPDNIEEPSSAGFIEHVTCPDGQIFAAGVTFIKVWRMANNGTRDWPVSTEVVFVGGAELATGNPHPHLQHMVTIGPLKPGEQKNIWTGELRAPDAPGKYTSYWSLRDDQGQLFGESIWVDIEVVNPSYYDTDESLNSSSLIVMPDPTLPQAPSSDGMVSRSPTLRTDDDALSDSSSVSLVSVPSSEDEEDTALWAASRAQATSHSVAEHTSQATDYVLMYDDDTSEEE</sequence>
<dbReference type="InterPro" id="IPR000433">
    <property type="entry name" value="Znf_ZZ"/>
</dbReference>
<dbReference type="SUPFAM" id="SSF57850">
    <property type="entry name" value="RING/U-box"/>
    <property type="match status" value="3"/>
</dbReference>
<reference evidence="7 8" key="1">
    <citation type="journal article" date="2020" name="ISME J.">
        <title>Uncovering the hidden diversity of litter-decomposition mechanisms in mushroom-forming fungi.</title>
        <authorList>
            <person name="Floudas D."/>
            <person name="Bentzer J."/>
            <person name="Ahren D."/>
            <person name="Johansson T."/>
            <person name="Persson P."/>
            <person name="Tunlid A."/>
        </authorList>
    </citation>
    <scope>NUCLEOTIDE SEQUENCE [LARGE SCALE GENOMIC DNA]</scope>
    <source>
        <strain evidence="7 8">CBS 661.87</strain>
    </source>
</reference>
<keyword evidence="8" id="KW-1185">Reference proteome</keyword>
<evidence type="ECO:0000256" key="3">
    <source>
        <dbReference type="ARBA" id="ARBA00022833"/>
    </source>
</evidence>
<dbReference type="Pfam" id="PF00569">
    <property type="entry name" value="ZZ"/>
    <property type="match status" value="3"/>
</dbReference>
<feature type="compositionally biased region" description="Polar residues" evidence="5">
    <location>
        <begin position="1096"/>
        <end position="1111"/>
    </location>
</feature>
<evidence type="ECO:0000256" key="5">
    <source>
        <dbReference type="SAM" id="MobiDB-lite"/>
    </source>
</evidence>
<feature type="domain" description="ZZ-type" evidence="6">
    <location>
        <begin position="474"/>
        <end position="526"/>
    </location>
</feature>
<accession>A0A8H5HLR3</accession>
<evidence type="ECO:0000313" key="8">
    <source>
        <dbReference type="Proteomes" id="UP000565441"/>
    </source>
</evidence>
<dbReference type="GO" id="GO:0008270">
    <property type="term" value="F:zinc ion binding"/>
    <property type="evidence" value="ECO:0007669"/>
    <property type="project" value="UniProtKB-KW"/>
</dbReference>
<dbReference type="PROSITE" id="PS50135">
    <property type="entry name" value="ZF_ZZ_2"/>
    <property type="match status" value="3"/>
</dbReference>
<proteinExistence type="predicted"/>
<feature type="compositionally biased region" description="Polar residues" evidence="5">
    <location>
        <begin position="632"/>
        <end position="642"/>
    </location>
</feature>
<dbReference type="Proteomes" id="UP000565441">
    <property type="component" value="Unassembled WGS sequence"/>
</dbReference>
<dbReference type="PANTHER" id="PTHR20930">
    <property type="entry name" value="OVARIAN CARCINOMA ANTIGEN CA125-RELATED"/>
    <property type="match status" value="1"/>
</dbReference>
<feature type="region of interest" description="Disordered" evidence="5">
    <location>
        <begin position="624"/>
        <end position="648"/>
    </location>
</feature>
<dbReference type="Gene3D" id="2.60.40.10">
    <property type="entry name" value="Immunoglobulins"/>
    <property type="match status" value="1"/>
</dbReference>
<dbReference type="CDD" id="cd02340">
    <property type="entry name" value="ZZ_NBR1_like"/>
    <property type="match status" value="3"/>
</dbReference>
<name>A0A8H5HLR3_9AGAR</name>
<feature type="domain" description="ZZ-type" evidence="6">
    <location>
        <begin position="537"/>
        <end position="592"/>
    </location>
</feature>
<dbReference type="AlphaFoldDB" id="A0A8H5HLR3"/>
<evidence type="ECO:0000256" key="2">
    <source>
        <dbReference type="ARBA" id="ARBA00022771"/>
    </source>
</evidence>
<evidence type="ECO:0000259" key="6">
    <source>
        <dbReference type="PROSITE" id="PS50135"/>
    </source>
</evidence>
<feature type="compositionally biased region" description="Low complexity" evidence="5">
    <location>
        <begin position="1069"/>
        <end position="1081"/>
    </location>
</feature>
<feature type="region of interest" description="Disordered" evidence="5">
    <location>
        <begin position="822"/>
        <end position="852"/>
    </location>
</feature>
<organism evidence="7 8">
    <name type="scientific">Tricholomella constricta</name>
    <dbReference type="NCBI Taxonomy" id="117010"/>
    <lineage>
        <taxon>Eukaryota</taxon>
        <taxon>Fungi</taxon>
        <taxon>Dikarya</taxon>
        <taxon>Basidiomycota</taxon>
        <taxon>Agaricomycotina</taxon>
        <taxon>Agaricomycetes</taxon>
        <taxon>Agaricomycetidae</taxon>
        <taxon>Agaricales</taxon>
        <taxon>Tricholomatineae</taxon>
        <taxon>Lyophyllaceae</taxon>
        <taxon>Tricholomella</taxon>
    </lineage>
</organism>
<evidence type="ECO:0000256" key="4">
    <source>
        <dbReference type="PROSITE-ProRule" id="PRU00228"/>
    </source>
</evidence>
<protein>
    <recommendedName>
        <fullName evidence="6">ZZ-type domain-containing protein</fullName>
    </recommendedName>
</protein>
<dbReference type="CDD" id="cd14947">
    <property type="entry name" value="NBR1_like"/>
    <property type="match status" value="1"/>
</dbReference>
<dbReference type="InterPro" id="IPR032350">
    <property type="entry name" value="Nbr1_FW"/>
</dbReference>
<keyword evidence="1" id="KW-0479">Metal-binding</keyword>
<dbReference type="InterPro" id="IPR013783">
    <property type="entry name" value="Ig-like_fold"/>
</dbReference>
<comment type="caution">
    <text evidence="7">The sequence shown here is derived from an EMBL/GenBank/DDBJ whole genome shotgun (WGS) entry which is preliminary data.</text>
</comment>
<dbReference type="EMBL" id="JAACJP010000004">
    <property type="protein sequence ID" value="KAF5385350.1"/>
    <property type="molecule type" value="Genomic_DNA"/>
</dbReference>
<keyword evidence="2 4" id="KW-0863">Zinc-finger</keyword>
<dbReference type="OrthoDB" id="661148at2759"/>
<feature type="compositionally biased region" description="Polar residues" evidence="5">
    <location>
        <begin position="822"/>
        <end position="844"/>
    </location>
</feature>
<dbReference type="PROSITE" id="PS01357">
    <property type="entry name" value="ZF_ZZ_1"/>
    <property type="match status" value="1"/>
</dbReference>
<gene>
    <name evidence="7" type="ORF">D9615_001201</name>
</gene>
<evidence type="ECO:0000313" key="7">
    <source>
        <dbReference type="EMBL" id="KAF5385350.1"/>
    </source>
</evidence>
<feature type="region of interest" description="Disordered" evidence="5">
    <location>
        <begin position="1041"/>
        <end position="1125"/>
    </location>
</feature>
<dbReference type="InterPro" id="IPR043145">
    <property type="entry name" value="Znf_ZZ_sf"/>
</dbReference>
<feature type="domain" description="ZZ-type" evidence="6">
    <location>
        <begin position="388"/>
        <end position="442"/>
    </location>
</feature>
<dbReference type="SMART" id="SM00291">
    <property type="entry name" value="ZnF_ZZ"/>
    <property type="match status" value="3"/>
</dbReference>
<dbReference type="Pfam" id="PF16158">
    <property type="entry name" value="N_BRCA1_IG"/>
    <property type="match status" value="1"/>
</dbReference>
<dbReference type="Gene3D" id="3.30.60.90">
    <property type="match status" value="3"/>
</dbReference>
<dbReference type="PANTHER" id="PTHR20930:SF0">
    <property type="entry name" value="PROTEIN ILRUN"/>
    <property type="match status" value="1"/>
</dbReference>
<keyword evidence="3" id="KW-0862">Zinc</keyword>
<feature type="region of interest" description="Disordered" evidence="5">
    <location>
        <begin position="671"/>
        <end position="707"/>
    </location>
</feature>